<reference evidence="1" key="2">
    <citation type="submission" date="2015-07" db="EMBL/GenBank/DDBJ databases">
        <authorList>
            <person name="Noorani M."/>
        </authorList>
    </citation>
    <scope>NUCLEOTIDE SEQUENCE</scope>
    <source>
        <strain evidence="1">Yugu1</strain>
    </source>
</reference>
<dbReference type="AlphaFoldDB" id="A0A368PTX8"/>
<gene>
    <name evidence="1" type="ORF">SETIT_2G000100v2</name>
</gene>
<organism evidence="1">
    <name type="scientific">Setaria italica</name>
    <name type="common">Foxtail millet</name>
    <name type="synonym">Panicum italicum</name>
    <dbReference type="NCBI Taxonomy" id="4555"/>
    <lineage>
        <taxon>Eukaryota</taxon>
        <taxon>Viridiplantae</taxon>
        <taxon>Streptophyta</taxon>
        <taxon>Embryophyta</taxon>
        <taxon>Tracheophyta</taxon>
        <taxon>Spermatophyta</taxon>
        <taxon>Magnoliopsida</taxon>
        <taxon>Liliopsida</taxon>
        <taxon>Poales</taxon>
        <taxon>Poaceae</taxon>
        <taxon>PACMAD clade</taxon>
        <taxon>Panicoideae</taxon>
        <taxon>Panicodae</taxon>
        <taxon>Paniceae</taxon>
        <taxon>Cenchrinae</taxon>
        <taxon>Setaria</taxon>
    </lineage>
</organism>
<dbReference type="InterPro" id="IPR012871">
    <property type="entry name" value="DUF1668_ORYSA"/>
</dbReference>
<dbReference type="OrthoDB" id="591320at2759"/>
<accession>A0A368PTX8</accession>
<evidence type="ECO:0008006" key="2">
    <source>
        <dbReference type="Google" id="ProtNLM"/>
    </source>
</evidence>
<evidence type="ECO:0000313" key="1">
    <source>
        <dbReference type="EMBL" id="RCV09112.1"/>
    </source>
</evidence>
<sequence>MMIGRRRFVNLVAENIKTGVFSVHRLNVSEHLFYPSTAEAEAARPAQVVSRLGALPPPAASFRAAFVTEYNGQLFALASPRSSESRILWSSSVPCSSLLFDLESNSHHVVPNLSYKGRNPIAISIARPDAPEEDIYVLSAGTDYPGFEVLRFGRSAQWYLQHLPESWQLESLPEPPLPDGAVIRSHAVLHDGRTICVTAPDDPFAAGGPYGAYLFDTVKREWRRPPGGWNLPFFGGAEHVPNLKLWLGLCSRGRRLCASSDLSAALDEGKPPTLKHQWDIVVMPEEWQPGKVSLINLGEGRFCIFKVMYYVVDEDDWFDGFSARALLTGVEVISSPEEQGLRMVAHKSFSYILGKESIEWVV</sequence>
<dbReference type="EMBL" id="CM003529">
    <property type="protein sequence ID" value="RCV09112.1"/>
    <property type="molecule type" value="Genomic_DNA"/>
</dbReference>
<reference evidence="1" key="1">
    <citation type="journal article" date="2012" name="Nat. Biotechnol.">
        <title>Reference genome sequence of the model plant Setaria.</title>
        <authorList>
            <person name="Bennetzen J.L."/>
            <person name="Schmutz J."/>
            <person name="Wang H."/>
            <person name="Percifield R."/>
            <person name="Hawkins J."/>
            <person name="Pontaroli A.C."/>
            <person name="Estep M."/>
            <person name="Feng L."/>
            <person name="Vaughn J.N."/>
            <person name="Grimwood J."/>
            <person name="Jenkins J."/>
            <person name="Barry K."/>
            <person name="Lindquist E."/>
            <person name="Hellsten U."/>
            <person name="Deshpande S."/>
            <person name="Wang X."/>
            <person name="Wu X."/>
            <person name="Mitros T."/>
            <person name="Triplett J."/>
            <person name="Yang X."/>
            <person name="Ye C.Y."/>
            <person name="Mauro-Herrera M."/>
            <person name="Wang L."/>
            <person name="Li P."/>
            <person name="Sharma M."/>
            <person name="Sharma R."/>
            <person name="Ronald P.C."/>
            <person name="Panaud O."/>
            <person name="Kellogg E.A."/>
            <person name="Brutnell T.P."/>
            <person name="Doust A.N."/>
            <person name="Tuskan G.A."/>
            <person name="Rokhsar D."/>
            <person name="Devos K.M."/>
        </authorList>
    </citation>
    <scope>NUCLEOTIDE SEQUENCE [LARGE SCALE GENOMIC DNA]</scope>
    <source>
        <strain evidence="1">Yugu1</strain>
    </source>
</reference>
<proteinExistence type="predicted"/>
<protein>
    <recommendedName>
        <fullName evidence="2">DUF1618 domain-containing protein</fullName>
    </recommendedName>
</protein>
<dbReference type="KEGG" id="sita:101764002"/>
<name>A0A368PTX8_SETIT</name>
<dbReference type="PANTHER" id="PTHR33085">
    <property type="entry name" value="OS12G0113100 PROTEIN-RELATED"/>
    <property type="match status" value="1"/>
</dbReference>
<dbReference type="Pfam" id="PF07893">
    <property type="entry name" value="DUF1668"/>
    <property type="match status" value="1"/>
</dbReference>
<dbReference type="PANTHER" id="PTHR33085:SF113">
    <property type="entry name" value="OS05G0126000 PROTEIN"/>
    <property type="match status" value="1"/>
</dbReference>